<gene>
    <name evidence="8" type="ORF">LX15_004740</name>
</gene>
<evidence type="ECO:0000256" key="5">
    <source>
        <dbReference type="ARBA" id="ARBA00023136"/>
    </source>
</evidence>
<keyword evidence="9" id="KW-1185">Reference proteome</keyword>
<feature type="compositionally biased region" description="Low complexity" evidence="6">
    <location>
        <begin position="1"/>
        <end position="19"/>
    </location>
</feature>
<feature type="transmembrane region" description="Helical" evidence="7">
    <location>
        <begin position="339"/>
        <end position="355"/>
    </location>
</feature>
<evidence type="ECO:0000256" key="1">
    <source>
        <dbReference type="ARBA" id="ARBA00004651"/>
    </source>
</evidence>
<organism evidence="8 9">
    <name type="scientific">Streptoalloteichus tenebrarius (strain ATCC 17920 / DSM 40477 / JCM 4838 / CBS 697.72 / NBRC 16177 / NCIMB 11028 / NRRL B-12390 / A12253. 1 / ISP 5477)</name>
    <name type="common">Streptomyces tenebrarius</name>
    <dbReference type="NCBI Taxonomy" id="1933"/>
    <lineage>
        <taxon>Bacteria</taxon>
        <taxon>Bacillati</taxon>
        <taxon>Actinomycetota</taxon>
        <taxon>Actinomycetes</taxon>
        <taxon>Pseudonocardiales</taxon>
        <taxon>Pseudonocardiaceae</taxon>
        <taxon>Streptoalloteichus</taxon>
    </lineage>
</organism>
<accession>A0ABT1I088</accession>
<dbReference type="InterPro" id="IPR001851">
    <property type="entry name" value="ABC_transp_permease"/>
</dbReference>
<feature type="transmembrane region" description="Helical" evidence="7">
    <location>
        <begin position="168"/>
        <end position="190"/>
    </location>
</feature>
<keyword evidence="4 7" id="KW-1133">Transmembrane helix</keyword>
<evidence type="ECO:0000256" key="7">
    <source>
        <dbReference type="SAM" id="Phobius"/>
    </source>
</evidence>
<feature type="region of interest" description="Disordered" evidence="6">
    <location>
        <begin position="1"/>
        <end position="31"/>
    </location>
</feature>
<feature type="transmembrane region" description="Helical" evidence="7">
    <location>
        <begin position="105"/>
        <end position="122"/>
    </location>
</feature>
<protein>
    <submittedName>
        <fullName evidence="8">Ribose transport system permease protein</fullName>
    </submittedName>
</protein>
<feature type="transmembrane region" description="Helical" evidence="7">
    <location>
        <begin position="44"/>
        <end position="63"/>
    </location>
</feature>
<comment type="caution">
    <text evidence="8">The sequence shown here is derived from an EMBL/GenBank/DDBJ whole genome shotgun (WGS) entry which is preliminary data.</text>
</comment>
<evidence type="ECO:0000313" key="9">
    <source>
        <dbReference type="Proteomes" id="UP001205311"/>
    </source>
</evidence>
<evidence type="ECO:0000313" key="8">
    <source>
        <dbReference type="EMBL" id="MCP2261020.1"/>
    </source>
</evidence>
<keyword evidence="2" id="KW-1003">Cell membrane</keyword>
<feature type="transmembrane region" description="Helical" evidence="7">
    <location>
        <begin position="210"/>
        <end position="229"/>
    </location>
</feature>
<dbReference type="CDD" id="cd06579">
    <property type="entry name" value="TM_PBP1_transp_AraH_like"/>
    <property type="match status" value="1"/>
</dbReference>
<feature type="transmembrane region" description="Helical" evidence="7">
    <location>
        <begin position="259"/>
        <end position="281"/>
    </location>
</feature>
<reference evidence="8 9" key="1">
    <citation type="submission" date="2022-06" db="EMBL/GenBank/DDBJ databases">
        <title>Genomic Encyclopedia of Archaeal and Bacterial Type Strains, Phase II (KMG-II): from individual species to whole genera.</title>
        <authorList>
            <person name="Goeker M."/>
        </authorList>
    </citation>
    <scope>NUCLEOTIDE SEQUENCE [LARGE SCALE GENOMIC DNA]</scope>
    <source>
        <strain evidence="8 9">DSM 40477</strain>
    </source>
</reference>
<keyword evidence="5 7" id="KW-0472">Membrane</keyword>
<dbReference type="Pfam" id="PF02653">
    <property type="entry name" value="BPD_transp_2"/>
    <property type="match status" value="1"/>
</dbReference>
<feature type="transmembrane region" description="Helical" evidence="7">
    <location>
        <begin position="301"/>
        <end position="327"/>
    </location>
</feature>
<keyword evidence="3 7" id="KW-0812">Transmembrane</keyword>
<evidence type="ECO:0000256" key="3">
    <source>
        <dbReference type="ARBA" id="ARBA00022692"/>
    </source>
</evidence>
<comment type="subcellular location">
    <subcellularLocation>
        <location evidence="1">Cell membrane</location>
        <topology evidence="1">Multi-pass membrane protein</topology>
    </subcellularLocation>
</comment>
<dbReference type="Proteomes" id="UP001205311">
    <property type="component" value="Unassembled WGS sequence"/>
</dbReference>
<dbReference type="PANTHER" id="PTHR32196:SF72">
    <property type="entry name" value="RIBOSE IMPORT PERMEASE PROTEIN RBSC"/>
    <property type="match status" value="1"/>
</dbReference>
<feature type="transmembrane region" description="Helical" evidence="7">
    <location>
        <begin position="134"/>
        <end position="156"/>
    </location>
</feature>
<evidence type="ECO:0000256" key="6">
    <source>
        <dbReference type="SAM" id="MobiDB-lite"/>
    </source>
</evidence>
<evidence type="ECO:0000256" key="4">
    <source>
        <dbReference type="ARBA" id="ARBA00022989"/>
    </source>
</evidence>
<dbReference type="PANTHER" id="PTHR32196">
    <property type="entry name" value="ABC TRANSPORTER PERMEASE PROTEIN YPHD-RELATED-RELATED"/>
    <property type="match status" value="1"/>
</dbReference>
<dbReference type="RefSeq" id="WP_253671862.1">
    <property type="nucleotide sequence ID" value="NZ_JAMTCP010000035.1"/>
</dbReference>
<proteinExistence type="predicted"/>
<feature type="transmembrane region" description="Helical" evidence="7">
    <location>
        <begin position="75"/>
        <end position="98"/>
    </location>
</feature>
<name>A0ABT1I088_STRSD</name>
<dbReference type="EMBL" id="JAMTCP010000035">
    <property type="protein sequence ID" value="MCP2261020.1"/>
    <property type="molecule type" value="Genomic_DNA"/>
</dbReference>
<evidence type="ECO:0000256" key="2">
    <source>
        <dbReference type="ARBA" id="ARBA00022475"/>
    </source>
</evidence>
<sequence>MSGDAETTNGTVVTGETAGTGAGNSTVDNEGGAGLPRRTAWQRLVGASTFWIGLVLVALYAVFSALSPNSFPTLYNFQTLLIEAAVLLVLSVGMTFVIITSGIDLSVGSVLVFAGVAGAMTMEAVSPGGDATQAGVGTIALGLLLSLVSGAAWGLLNGLLIARFKIPPLIVTLGSFGAALGAAQLLTGGVDVRTVPAALRDSLGFGQTFQVPHMVLVAAVVTLFGAWLLHTTTFGRYTFAIGSNEEAARRVGISVTRHLVFVYTFVGLLAGLAGFMSLAYFGTTTIAGHSTDNLNAIAATVLGGTSLFGGVGSVLGTVIGVFIPAVLQKGFVIVGVQPFWQPIAVSVVLVAAVWFDQKRRRARDSGR</sequence>